<evidence type="ECO:0000313" key="4">
    <source>
        <dbReference type="Proteomes" id="UP000192980"/>
    </source>
</evidence>
<organism evidence="3 4">
    <name type="scientific">Sphingobacterium psychroaquaticum</name>
    <dbReference type="NCBI Taxonomy" id="561061"/>
    <lineage>
        <taxon>Bacteria</taxon>
        <taxon>Pseudomonadati</taxon>
        <taxon>Bacteroidota</taxon>
        <taxon>Sphingobacteriia</taxon>
        <taxon>Sphingobacteriales</taxon>
        <taxon>Sphingobacteriaceae</taxon>
        <taxon>Sphingobacterium</taxon>
    </lineage>
</organism>
<protein>
    <submittedName>
        <fullName evidence="3">Uncharacterized protein</fullName>
    </submittedName>
</protein>
<proteinExistence type="predicted"/>
<keyword evidence="4" id="KW-1185">Reference proteome</keyword>
<sequence length="318" mass="35829">MQNQNKADNIDIPGFIQQDVEEPQQKKDNSKIYFFIIAIAALLATNVYFYIKYKSSGEKLYTIAIQKQDLQIEIDRIEAELDNLAALKGGDPDLGLENSELQARQMISDLRQKLDGQTITDEDIYDAKREVARLKGDVSTLRTSLNELRAKNEVLQKENANLSNQVVVTDKKVSSLSEENTVLKDKVNAASALKVSNIQVIGVSINKKDVIETESRARRVDKLQVLFSVADNSLARKGDKEIFARVIDPSGNLFGDANNLFYVHGEKLQYTFKQIINFSNNGEEYQFLWGTDKFKKGAYTILLYCDNAIMGRASVVLK</sequence>
<evidence type="ECO:0000256" key="2">
    <source>
        <dbReference type="SAM" id="Phobius"/>
    </source>
</evidence>
<dbReference type="EMBL" id="FXAU01000004">
    <property type="protein sequence ID" value="SMG34544.1"/>
    <property type="molecule type" value="Genomic_DNA"/>
</dbReference>
<dbReference type="STRING" id="561061.SAMN05660862_2401"/>
<keyword evidence="2" id="KW-0472">Membrane</keyword>
<dbReference type="Proteomes" id="UP000192980">
    <property type="component" value="Unassembled WGS sequence"/>
</dbReference>
<keyword evidence="1" id="KW-0175">Coiled coil</keyword>
<keyword evidence="2" id="KW-1133">Transmembrane helix</keyword>
<name>A0A1X7K1X3_9SPHI</name>
<dbReference type="AlphaFoldDB" id="A0A1X7K1X3"/>
<evidence type="ECO:0000256" key="1">
    <source>
        <dbReference type="SAM" id="Coils"/>
    </source>
</evidence>
<dbReference type="Gene3D" id="1.20.5.340">
    <property type="match status" value="1"/>
</dbReference>
<reference evidence="3 4" key="1">
    <citation type="submission" date="2017-04" db="EMBL/GenBank/DDBJ databases">
        <authorList>
            <person name="Afonso C.L."/>
            <person name="Miller P.J."/>
            <person name="Scott M.A."/>
            <person name="Spackman E."/>
            <person name="Goraichik I."/>
            <person name="Dimitrov K.M."/>
            <person name="Suarez D.L."/>
            <person name="Swayne D.E."/>
        </authorList>
    </citation>
    <scope>NUCLEOTIDE SEQUENCE [LARGE SCALE GENOMIC DNA]</scope>
    <source>
        <strain evidence="3 4">DSM 22418</strain>
    </source>
</reference>
<gene>
    <name evidence="3" type="ORF">SAMN05660862_2401</name>
</gene>
<accession>A0A1X7K1X3</accession>
<evidence type="ECO:0000313" key="3">
    <source>
        <dbReference type="EMBL" id="SMG34544.1"/>
    </source>
</evidence>
<feature type="transmembrane region" description="Helical" evidence="2">
    <location>
        <begin position="32"/>
        <end position="51"/>
    </location>
</feature>
<keyword evidence="2" id="KW-0812">Transmembrane</keyword>
<feature type="coiled-coil region" evidence="1">
    <location>
        <begin position="131"/>
        <end position="165"/>
    </location>
</feature>